<evidence type="ECO:0000313" key="3">
    <source>
        <dbReference type="EMBL" id="QDU71086.1"/>
    </source>
</evidence>
<evidence type="ECO:0000259" key="2">
    <source>
        <dbReference type="Pfam" id="PF20434"/>
    </source>
</evidence>
<feature type="domain" description="BD-FAE-like" evidence="2">
    <location>
        <begin position="11"/>
        <end position="199"/>
    </location>
</feature>
<protein>
    <submittedName>
        <fullName evidence="3">Prolyl oligopeptidase family protein</fullName>
    </submittedName>
</protein>
<dbReference type="PANTHER" id="PTHR48081">
    <property type="entry name" value="AB HYDROLASE SUPERFAMILY PROTEIN C4A8.06C"/>
    <property type="match status" value="1"/>
</dbReference>
<sequence>MSDPNNSVPILPLLDHGFAIARIEYRLTTESDLFNSVRFPAQIHDVKGAVRFLRANAENYNIDPERFAAVGSSAGGHLAALLGVSANHPQLEGNTGGNLNQPSNVQAVVDLFGPSNLLTMGGWHDQPDSPESRLIDWDLGDLKHNLENPNPPYPLIATITRDASPVYHVDPTDPPFFIAHGTADTTVPYTQSTELNDALVAANVPVDFHTVNDDRHTIMDMPLEAVFDFITTTLAPQALPIPADANLDGKVDLLDLSILASNFGVTGSIPEPASATLISLGLLATRRRRSA</sequence>
<dbReference type="Proteomes" id="UP000320386">
    <property type="component" value="Chromosome"/>
</dbReference>
<dbReference type="AlphaFoldDB" id="A0A518BVS8"/>
<proteinExistence type="predicted"/>
<dbReference type="SUPFAM" id="SSF53474">
    <property type="entry name" value="alpha/beta-Hydrolases"/>
    <property type="match status" value="1"/>
</dbReference>
<dbReference type="Gene3D" id="3.40.50.1820">
    <property type="entry name" value="alpha/beta hydrolase"/>
    <property type="match status" value="1"/>
</dbReference>
<name>A0A518BVS8_9BACT</name>
<gene>
    <name evidence="3" type="ORF">Pan265_09320</name>
</gene>
<accession>A0A518BVS8</accession>
<dbReference type="KEGG" id="mcad:Pan265_09320"/>
<dbReference type="EMBL" id="CP036280">
    <property type="protein sequence ID" value="QDU71086.1"/>
    <property type="molecule type" value="Genomic_DNA"/>
</dbReference>
<reference evidence="3 4" key="1">
    <citation type="submission" date="2019-02" db="EMBL/GenBank/DDBJ databases">
        <title>Deep-cultivation of Planctomycetes and their phenomic and genomic characterization uncovers novel biology.</title>
        <authorList>
            <person name="Wiegand S."/>
            <person name="Jogler M."/>
            <person name="Boedeker C."/>
            <person name="Pinto D."/>
            <person name="Vollmers J."/>
            <person name="Rivas-Marin E."/>
            <person name="Kohn T."/>
            <person name="Peeters S.H."/>
            <person name="Heuer A."/>
            <person name="Rast P."/>
            <person name="Oberbeckmann S."/>
            <person name="Bunk B."/>
            <person name="Jeske O."/>
            <person name="Meyerdierks A."/>
            <person name="Storesund J.E."/>
            <person name="Kallscheuer N."/>
            <person name="Luecker S."/>
            <person name="Lage O.M."/>
            <person name="Pohl T."/>
            <person name="Merkel B.J."/>
            <person name="Hornburger P."/>
            <person name="Mueller R.-W."/>
            <person name="Bruemmer F."/>
            <person name="Labrenz M."/>
            <person name="Spormann A.M."/>
            <person name="Op den Camp H."/>
            <person name="Overmann J."/>
            <person name="Amann R."/>
            <person name="Jetten M.S.M."/>
            <person name="Mascher T."/>
            <person name="Medema M.H."/>
            <person name="Devos D.P."/>
            <person name="Kaster A.-K."/>
            <person name="Ovreas L."/>
            <person name="Rohde M."/>
            <person name="Galperin M.Y."/>
            <person name="Jogler C."/>
        </authorList>
    </citation>
    <scope>NUCLEOTIDE SEQUENCE [LARGE SCALE GENOMIC DNA]</scope>
    <source>
        <strain evidence="3 4">Pan265</strain>
    </source>
</reference>
<dbReference type="PANTHER" id="PTHR48081:SF13">
    <property type="entry name" value="ALPHA_BETA HYDROLASE"/>
    <property type="match status" value="1"/>
</dbReference>
<evidence type="ECO:0000313" key="4">
    <source>
        <dbReference type="Proteomes" id="UP000320386"/>
    </source>
</evidence>
<dbReference type="InterPro" id="IPR050300">
    <property type="entry name" value="GDXG_lipolytic_enzyme"/>
</dbReference>
<keyword evidence="1" id="KW-0378">Hydrolase</keyword>
<dbReference type="InterPro" id="IPR029058">
    <property type="entry name" value="AB_hydrolase_fold"/>
</dbReference>
<organism evidence="3 4">
    <name type="scientific">Mucisphaera calidilacus</name>
    <dbReference type="NCBI Taxonomy" id="2527982"/>
    <lineage>
        <taxon>Bacteria</taxon>
        <taxon>Pseudomonadati</taxon>
        <taxon>Planctomycetota</taxon>
        <taxon>Phycisphaerae</taxon>
        <taxon>Phycisphaerales</taxon>
        <taxon>Phycisphaeraceae</taxon>
        <taxon>Mucisphaera</taxon>
    </lineage>
</organism>
<keyword evidence="4" id="KW-1185">Reference proteome</keyword>
<dbReference type="InterPro" id="IPR049492">
    <property type="entry name" value="BD-FAE-like_dom"/>
</dbReference>
<dbReference type="Pfam" id="PF20434">
    <property type="entry name" value="BD-FAE"/>
    <property type="match status" value="1"/>
</dbReference>
<dbReference type="GO" id="GO:0016787">
    <property type="term" value="F:hydrolase activity"/>
    <property type="evidence" value="ECO:0007669"/>
    <property type="project" value="UniProtKB-KW"/>
</dbReference>
<evidence type="ECO:0000256" key="1">
    <source>
        <dbReference type="ARBA" id="ARBA00022801"/>
    </source>
</evidence>